<dbReference type="AlphaFoldDB" id="A0A1I3KFL3"/>
<dbReference type="EMBL" id="NITY01000003">
    <property type="protein sequence ID" value="PHM45036.1"/>
    <property type="molecule type" value="Genomic_DNA"/>
</dbReference>
<dbReference type="InterPro" id="IPR025737">
    <property type="entry name" value="FApF"/>
</dbReference>
<dbReference type="RefSeq" id="WP_092507994.1">
    <property type="nucleotide sequence ID" value="NZ_CAWNQB010000023.1"/>
</dbReference>
<reference evidence="4" key="1">
    <citation type="submission" date="2016-10" db="EMBL/GenBank/DDBJ databases">
        <authorList>
            <person name="Varghese N."/>
            <person name="Submissions S."/>
        </authorList>
    </citation>
    <scope>NUCLEOTIDE SEQUENCE [LARGE SCALE GENOMIC DNA]</scope>
    <source>
        <strain evidence="4">DSM 17908</strain>
    </source>
</reference>
<organism evidence="3 4">
    <name type="scientific">Xenorhabdus mauleonii</name>
    <dbReference type="NCBI Taxonomy" id="351675"/>
    <lineage>
        <taxon>Bacteria</taxon>
        <taxon>Pseudomonadati</taxon>
        <taxon>Pseudomonadota</taxon>
        <taxon>Gammaproteobacteria</taxon>
        <taxon>Enterobacterales</taxon>
        <taxon>Morganellaceae</taxon>
        <taxon>Xenorhabdus</taxon>
    </lineage>
</organism>
<sequence>MATKFRQLIYAITLSLLGTSAMATENGGVGLYPDGLDSYLSGALPPPGFHTAFYAGHVHYTELRGNHGALLPIPGFKANVNFFAPRALWVTEKQIFGGQLAFHMVAPILDVTLKGKGQSSRSKGIGDITVGSVLGYHPTPNLDYVIGLDTYAPTGRYDRQDPASVGKNHWGLQPALALSYSPAYGINADLKVMYDINFRNRATNTTSGQAIHADYALGWGVGNGLVLGGGGYVFQQITNDHGPNSAQGKESGFGFGPSVRYANNKGWLLALKWQKDIAVSNRPAGSQIFLKAVVPF</sequence>
<feature type="signal peptide" evidence="1">
    <location>
        <begin position="1"/>
        <end position="23"/>
    </location>
</feature>
<proteinExistence type="predicted"/>
<evidence type="ECO:0000313" key="3">
    <source>
        <dbReference type="EMBL" id="SFI71282.1"/>
    </source>
</evidence>
<reference evidence="3" key="2">
    <citation type="submission" date="2016-10" db="EMBL/GenBank/DDBJ databases">
        <authorList>
            <person name="de Groot N.N."/>
        </authorList>
    </citation>
    <scope>NUCLEOTIDE SEQUENCE [LARGE SCALE GENOMIC DNA]</scope>
    <source>
        <strain evidence="3">DSM 17908</strain>
    </source>
</reference>
<keyword evidence="5" id="KW-1185">Reference proteome</keyword>
<evidence type="ECO:0000313" key="4">
    <source>
        <dbReference type="Proteomes" id="UP000198919"/>
    </source>
</evidence>
<protein>
    <submittedName>
        <fullName evidence="3">Uncharacterized conserved protein</fullName>
    </submittedName>
</protein>
<evidence type="ECO:0000313" key="5">
    <source>
        <dbReference type="Proteomes" id="UP000224607"/>
    </source>
</evidence>
<accession>A0A1I3KFL3</accession>
<gene>
    <name evidence="3" type="ORF">SAMN05421680_10370</name>
    <name evidence="2" type="ORF">Xmau_01241</name>
</gene>
<dbReference type="EMBL" id="FORG01000003">
    <property type="protein sequence ID" value="SFI71282.1"/>
    <property type="molecule type" value="Genomic_DNA"/>
</dbReference>
<feature type="chain" id="PRO_5011601031" evidence="1">
    <location>
        <begin position="24"/>
        <end position="296"/>
    </location>
</feature>
<dbReference type="STRING" id="351675.SAMN05421680_10370"/>
<dbReference type="Proteomes" id="UP000224607">
    <property type="component" value="Unassembled WGS sequence"/>
</dbReference>
<evidence type="ECO:0000256" key="1">
    <source>
        <dbReference type="SAM" id="SignalP"/>
    </source>
</evidence>
<dbReference type="Proteomes" id="UP000198919">
    <property type="component" value="Unassembled WGS sequence"/>
</dbReference>
<keyword evidence="1" id="KW-0732">Signal</keyword>
<dbReference type="OrthoDB" id="191143at2"/>
<name>A0A1I3KFL3_9GAMM</name>
<dbReference type="Pfam" id="PF13557">
    <property type="entry name" value="Phenol_MetA_deg"/>
    <property type="match status" value="1"/>
</dbReference>
<reference evidence="2 5" key="3">
    <citation type="journal article" date="2017" name="Nat. Microbiol.">
        <title>Natural product diversity associated with the nematode symbionts Photorhabdus and Xenorhabdus.</title>
        <authorList>
            <person name="Tobias N.J."/>
            <person name="Wolff H."/>
            <person name="Djahanschiri B."/>
            <person name="Grundmann F."/>
            <person name="Kronenwerth M."/>
            <person name="Shi Y.M."/>
            <person name="Simonyi S."/>
            <person name="Grun P."/>
            <person name="Shapiro-Ilan D."/>
            <person name="Pidot S.J."/>
            <person name="Stinear T.P."/>
            <person name="Ebersberger I."/>
            <person name="Bode H.B."/>
        </authorList>
    </citation>
    <scope>NUCLEOTIDE SEQUENCE [LARGE SCALE GENOMIC DNA]</scope>
    <source>
        <strain evidence="2 5">DSM 17908</strain>
    </source>
</reference>
<evidence type="ECO:0000313" key="2">
    <source>
        <dbReference type="EMBL" id="PHM45036.1"/>
    </source>
</evidence>